<organism evidence="1 2">
    <name type="scientific">Breznakibacter xylanolyticus</name>
    <dbReference type="NCBI Taxonomy" id="990"/>
    <lineage>
        <taxon>Bacteria</taxon>
        <taxon>Pseudomonadati</taxon>
        <taxon>Bacteroidota</taxon>
        <taxon>Bacteroidia</taxon>
        <taxon>Marinilabiliales</taxon>
        <taxon>Marinilabiliaceae</taxon>
        <taxon>Breznakibacter</taxon>
    </lineage>
</organism>
<sequence>MKLPETIHHHGKSIYYIDFSHLKSIEEITTVIHNAKTYIRNQPPKSLLVLVSISMMHINTGIKELFVDFITGNRDHIYASAVIGLNSLSQVVFKNTIRQTRRDIKAFQDITDAKNWLSAKISLETARLVAN</sequence>
<accession>A0A2W7MYN7</accession>
<protein>
    <recommendedName>
        <fullName evidence="3">SpoIIAA-like protein</fullName>
    </recommendedName>
</protein>
<evidence type="ECO:0000313" key="1">
    <source>
        <dbReference type="EMBL" id="PZX12940.1"/>
    </source>
</evidence>
<dbReference type="OrthoDB" id="1122084at2"/>
<comment type="caution">
    <text evidence="1">The sequence shown here is derived from an EMBL/GenBank/DDBJ whole genome shotgun (WGS) entry which is preliminary data.</text>
</comment>
<dbReference type="AlphaFoldDB" id="A0A2W7MYN7"/>
<dbReference type="EMBL" id="QKZK01000028">
    <property type="protein sequence ID" value="PZX12940.1"/>
    <property type="molecule type" value="Genomic_DNA"/>
</dbReference>
<name>A0A2W7MYN7_9BACT</name>
<proteinExistence type="predicted"/>
<dbReference type="RefSeq" id="WP_111446574.1">
    <property type="nucleotide sequence ID" value="NZ_QKZK01000028.1"/>
</dbReference>
<dbReference type="Proteomes" id="UP000249239">
    <property type="component" value="Unassembled WGS sequence"/>
</dbReference>
<keyword evidence="2" id="KW-1185">Reference proteome</keyword>
<gene>
    <name evidence="1" type="ORF">LX69_02744</name>
</gene>
<evidence type="ECO:0008006" key="3">
    <source>
        <dbReference type="Google" id="ProtNLM"/>
    </source>
</evidence>
<evidence type="ECO:0000313" key="2">
    <source>
        <dbReference type="Proteomes" id="UP000249239"/>
    </source>
</evidence>
<reference evidence="1 2" key="1">
    <citation type="submission" date="2018-06" db="EMBL/GenBank/DDBJ databases">
        <title>Genomic Encyclopedia of Archaeal and Bacterial Type Strains, Phase II (KMG-II): from individual species to whole genera.</title>
        <authorList>
            <person name="Goeker M."/>
        </authorList>
    </citation>
    <scope>NUCLEOTIDE SEQUENCE [LARGE SCALE GENOMIC DNA]</scope>
    <source>
        <strain evidence="1 2">DSM 6779</strain>
    </source>
</reference>